<keyword evidence="1" id="KW-1133">Transmembrane helix</keyword>
<accession>A0A1H9F385</accession>
<organism evidence="2 3">
    <name type="scientific">Ectothiorhodospira magna</name>
    <dbReference type="NCBI Taxonomy" id="867345"/>
    <lineage>
        <taxon>Bacteria</taxon>
        <taxon>Pseudomonadati</taxon>
        <taxon>Pseudomonadota</taxon>
        <taxon>Gammaproteobacteria</taxon>
        <taxon>Chromatiales</taxon>
        <taxon>Ectothiorhodospiraceae</taxon>
        <taxon>Ectothiorhodospira</taxon>
    </lineage>
</organism>
<proteinExistence type="predicted"/>
<dbReference type="STRING" id="867345.SAMN05421693_12425"/>
<feature type="transmembrane region" description="Helical" evidence="1">
    <location>
        <begin position="35"/>
        <end position="55"/>
    </location>
</feature>
<evidence type="ECO:0000256" key="1">
    <source>
        <dbReference type="SAM" id="Phobius"/>
    </source>
</evidence>
<keyword evidence="1" id="KW-0812">Transmembrane</keyword>
<reference evidence="2 3" key="1">
    <citation type="submission" date="2016-10" db="EMBL/GenBank/DDBJ databases">
        <authorList>
            <person name="de Groot N.N."/>
        </authorList>
    </citation>
    <scope>NUCLEOTIDE SEQUENCE [LARGE SCALE GENOMIC DNA]</scope>
    <source>
        <strain evidence="2 3">B7-7</strain>
    </source>
</reference>
<protein>
    <submittedName>
        <fullName evidence="2">Uncharacterized protein</fullName>
    </submittedName>
</protein>
<dbReference type="EMBL" id="FOFO01000024">
    <property type="protein sequence ID" value="SEQ32412.1"/>
    <property type="molecule type" value="Genomic_DNA"/>
</dbReference>
<keyword evidence="3" id="KW-1185">Reference proteome</keyword>
<keyword evidence="1" id="KW-0472">Membrane</keyword>
<evidence type="ECO:0000313" key="2">
    <source>
        <dbReference type="EMBL" id="SEQ32412.1"/>
    </source>
</evidence>
<dbReference type="AlphaFoldDB" id="A0A1H9F385"/>
<evidence type="ECO:0000313" key="3">
    <source>
        <dbReference type="Proteomes" id="UP000199496"/>
    </source>
</evidence>
<name>A0A1H9F385_9GAMM</name>
<sequence length="248" mass="27273">MGWIFLPMVVAPGVARNVNLATPRHSFDIIMLRKILLTLSVAIPFFGLALLLTGAPPRIHYDDLPWEVTVHDDGTASVFGIHLEQTPLTDLQARFVVQPELTVVGYQEASPAVLADFGPVKLGPFEAMFLAVSAVDDTPPAQWWQDAKGAEGTLSATQAQIAQALPVTEIIYEPRARYDDASVLGRFGEPHDEVAMDDGRRYWLYPQQGLVLMFNPQGRDVLHYVAPARFEAVVTAILTGQHPARPQP</sequence>
<dbReference type="Proteomes" id="UP000199496">
    <property type="component" value="Unassembled WGS sequence"/>
</dbReference>
<gene>
    <name evidence="2" type="ORF">SAMN05421693_12425</name>
</gene>